<name>A0A9W4SEV0_9GLOM</name>
<dbReference type="EMBL" id="CAMKVN010000162">
    <property type="protein sequence ID" value="CAI2164538.1"/>
    <property type="molecule type" value="Genomic_DNA"/>
</dbReference>
<dbReference type="Proteomes" id="UP001153678">
    <property type="component" value="Unassembled WGS sequence"/>
</dbReference>
<keyword evidence="2" id="KW-1185">Reference proteome</keyword>
<protein>
    <submittedName>
        <fullName evidence="1">18857_t:CDS:1</fullName>
    </submittedName>
</protein>
<evidence type="ECO:0000313" key="1">
    <source>
        <dbReference type="EMBL" id="CAI2164538.1"/>
    </source>
</evidence>
<sequence>MPSTEIYDIIKNTAFTDRKKTTLRSYFYKNTDEMYKAVNVLDTCKLLKEKLDFIKETFLKPAYIFHLTLPKKERSNEAVKSQGFTTYVMPIWDQ</sequence>
<proteinExistence type="predicted"/>
<comment type="caution">
    <text evidence="1">The sequence shown here is derived from an EMBL/GenBank/DDBJ whole genome shotgun (WGS) entry which is preliminary data.</text>
</comment>
<gene>
    <name evidence="1" type="ORF">FWILDA_LOCUS1618</name>
</gene>
<dbReference type="AlphaFoldDB" id="A0A9W4SEV0"/>
<reference evidence="1" key="1">
    <citation type="submission" date="2022-08" db="EMBL/GenBank/DDBJ databases">
        <authorList>
            <person name="Kallberg Y."/>
            <person name="Tangrot J."/>
            <person name="Rosling A."/>
        </authorList>
    </citation>
    <scope>NUCLEOTIDE SEQUENCE</scope>
    <source>
        <strain evidence="1">Wild A</strain>
    </source>
</reference>
<organism evidence="1 2">
    <name type="scientific">Funneliformis geosporum</name>
    <dbReference type="NCBI Taxonomy" id="1117311"/>
    <lineage>
        <taxon>Eukaryota</taxon>
        <taxon>Fungi</taxon>
        <taxon>Fungi incertae sedis</taxon>
        <taxon>Mucoromycota</taxon>
        <taxon>Glomeromycotina</taxon>
        <taxon>Glomeromycetes</taxon>
        <taxon>Glomerales</taxon>
        <taxon>Glomeraceae</taxon>
        <taxon>Funneliformis</taxon>
    </lineage>
</organism>
<accession>A0A9W4SEV0</accession>
<evidence type="ECO:0000313" key="2">
    <source>
        <dbReference type="Proteomes" id="UP001153678"/>
    </source>
</evidence>